<reference evidence="1" key="1">
    <citation type="submission" date="2016-02" db="EMBL/GenBank/DDBJ databases">
        <title>WGS assembly of Manihot esculenta.</title>
        <authorList>
            <person name="Bredeson J.V."/>
            <person name="Prochnik S.E."/>
            <person name="Lyons J.B."/>
            <person name="Schmutz J."/>
            <person name="Grimwood J."/>
            <person name="Vrebalov J."/>
            <person name="Bart R.S."/>
            <person name="Amuge T."/>
            <person name="Ferguson M.E."/>
            <person name="Green R."/>
            <person name="Putnam N."/>
            <person name="Stites J."/>
            <person name="Rounsley S."/>
            <person name="Rokhsar D.S."/>
        </authorList>
    </citation>
    <scope>NUCLEOTIDE SEQUENCE [LARGE SCALE GENOMIC DNA]</scope>
    <source>
        <tissue evidence="1">Leaf</tissue>
    </source>
</reference>
<sequence length="82" mass="9442">MEMEMEMEMEKMKTETWFKSKNGSVFPKKRRLVKRMIFDLLLQSLTSCFSSSSGAAHQPSCLRCVKSSARVSNFSPTFKSSY</sequence>
<gene>
    <name evidence="1" type="ORF">MANES_S105700</name>
</gene>
<accession>A0A199U9D8</accession>
<evidence type="ECO:0000313" key="1">
    <source>
        <dbReference type="EMBL" id="OAY21236.1"/>
    </source>
</evidence>
<name>A0A199U9D8_MANES</name>
<proteinExistence type="predicted"/>
<dbReference type="EMBL" id="KV451672">
    <property type="protein sequence ID" value="OAY21236.1"/>
    <property type="molecule type" value="Genomic_DNA"/>
</dbReference>
<organism evidence="1">
    <name type="scientific">Manihot esculenta</name>
    <name type="common">Cassava</name>
    <name type="synonym">Jatropha manihot</name>
    <dbReference type="NCBI Taxonomy" id="3983"/>
    <lineage>
        <taxon>Eukaryota</taxon>
        <taxon>Viridiplantae</taxon>
        <taxon>Streptophyta</taxon>
        <taxon>Embryophyta</taxon>
        <taxon>Tracheophyta</taxon>
        <taxon>Spermatophyta</taxon>
        <taxon>Magnoliopsida</taxon>
        <taxon>eudicotyledons</taxon>
        <taxon>Gunneridae</taxon>
        <taxon>Pentapetalae</taxon>
        <taxon>rosids</taxon>
        <taxon>fabids</taxon>
        <taxon>Malpighiales</taxon>
        <taxon>Euphorbiaceae</taxon>
        <taxon>Crotonoideae</taxon>
        <taxon>Manihoteae</taxon>
        <taxon>Manihot</taxon>
    </lineage>
</organism>
<protein>
    <submittedName>
        <fullName evidence="1">Uncharacterized protein</fullName>
    </submittedName>
</protein>
<dbReference type="AlphaFoldDB" id="A0A199U9D8"/>